<comment type="caution">
    <text evidence="2">The sequence shown here is derived from an EMBL/GenBank/DDBJ whole genome shotgun (WGS) entry which is preliminary data.</text>
</comment>
<feature type="region of interest" description="Disordered" evidence="1">
    <location>
        <begin position="42"/>
        <end position="80"/>
    </location>
</feature>
<dbReference type="AlphaFoldDB" id="A0A811R617"/>
<evidence type="ECO:0000313" key="2">
    <source>
        <dbReference type="EMBL" id="CAD6265473.1"/>
    </source>
</evidence>
<dbReference type="Proteomes" id="UP000604825">
    <property type="component" value="Unassembled WGS sequence"/>
</dbReference>
<name>A0A811R617_9POAL</name>
<protein>
    <submittedName>
        <fullName evidence="2">Uncharacterized protein</fullName>
    </submittedName>
</protein>
<reference evidence="2" key="1">
    <citation type="submission" date="2020-10" db="EMBL/GenBank/DDBJ databases">
        <authorList>
            <person name="Han B."/>
            <person name="Lu T."/>
            <person name="Zhao Q."/>
            <person name="Huang X."/>
            <person name="Zhao Y."/>
        </authorList>
    </citation>
    <scope>NUCLEOTIDE SEQUENCE</scope>
</reference>
<evidence type="ECO:0000256" key="1">
    <source>
        <dbReference type="SAM" id="MobiDB-lite"/>
    </source>
</evidence>
<dbReference type="OrthoDB" id="689721at2759"/>
<dbReference type="EMBL" id="CAJGYO010000013">
    <property type="protein sequence ID" value="CAD6265473.1"/>
    <property type="molecule type" value="Genomic_DNA"/>
</dbReference>
<accession>A0A811R617</accession>
<sequence length="80" mass="8374">MSDEVYDADGDISRYLQTPSLDSHVLAVPDGEPVATHVGAPQHVPPVQGGVALPTAPPPPLNMSMAFGNDDDVQNHGMTK</sequence>
<keyword evidence="3" id="KW-1185">Reference proteome</keyword>
<organism evidence="2 3">
    <name type="scientific">Miscanthus lutarioriparius</name>
    <dbReference type="NCBI Taxonomy" id="422564"/>
    <lineage>
        <taxon>Eukaryota</taxon>
        <taxon>Viridiplantae</taxon>
        <taxon>Streptophyta</taxon>
        <taxon>Embryophyta</taxon>
        <taxon>Tracheophyta</taxon>
        <taxon>Spermatophyta</taxon>
        <taxon>Magnoliopsida</taxon>
        <taxon>Liliopsida</taxon>
        <taxon>Poales</taxon>
        <taxon>Poaceae</taxon>
        <taxon>PACMAD clade</taxon>
        <taxon>Panicoideae</taxon>
        <taxon>Andropogonodae</taxon>
        <taxon>Andropogoneae</taxon>
        <taxon>Saccharinae</taxon>
        <taxon>Miscanthus</taxon>
    </lineage>
</organism>
<gene>
    <name evidence="2" type="ORF">NCGR_LOCUS48778</name>
</gene>
<proteinExistence type="predicted"/>
<evidence type="ECO:0000313" key="3">
    <source>
        <dbReference type="Proteomes" id="UP000604825"/>
    </source>
</evidence>